<proteinExistence type="predicted"/>
<dbReference type="RefSeq" id="WP_228105062.1">
    <property type="nucleotide sequence ID" value="NZ_CP101637.1"/>
</dbReference>
<gene>
    <name evidence="2" type="ORF">TEMA_37150</name>
</gene>
<sequence length="189" mass="19979">MNSSKSRMITFCGLAIAVNIVLGIATSALKLPFYLDTLGTVITAALMGPMPGVIVGALTNIITGFMYSIKDIPFLLVNVAVALIVGFVAKRFKFTYVTAFITGLILSIVCPLIGTPIGVAIYGGLTGTASDVIVMWLRSSGSSIFAASFIAKVGNNLIDKLGTCLLAVLVIRYLPYTIKNSMKDYVGIK</sequence>
<feature type="transmembrane region" description="Helical" evidence="1">
    <location>
        <begin position="12"/>
        <end position="35"/>
    </location>
</feature>
<evidence type="ECO:0008006" key="4">
    <source>
        <dbReference type="Google" id="ProtNLM"/>
    </source>
</evidence>
<feature type="transmembrane region" description="Helical" evidence="1">
    <location>
        <begin position="72"/>
        <end position="89"/>
    </location>
</feature>
<evidence type="ECO:0000313" key="3">
    <source>
        <dbReference type="Proteomes" id="UP001235030"/>
    </source>
</evidence>
<keyword evidence="3" id="KW-1185">Reference proteome</keyword>
<evidence type="ECO:0000313" key="2">
    <source>
        <dbReference type="EMBL" id="WMT83213.1"/>
    </source>
</evidence>
<dbReference type="NCBIfam" id="NF045596">
    <property type="entry name" value="ECF_S_CD3073"/>
    <property type="match status" value="1"/>
</dbReference>
<keyword evidence="1" id="KW-1133">Transmembrane helix</keyword>
<evidence type="ECO:0000256" key="1">
    <source>
        <dbReference type="SAM" id="Phobius"/>
    </source>
</evidence>
<keyword evidence="1" id="KW-0812">Transmembrane</keyword>
<dbReference type="Proteomes" id="UP001235030">
    <property type="component" value="Chromosome"/>
</dbReference>
<dbReference type="Gene3D" id="1.10.1760.20">
    <property type="match status" value="1"/>
</dbReference>
<keyword evidence="1" id="KW-0472">Membrane</keyword>
<feature type="transmembrane region" description="Helical" evidence="1">
    <location>
        <begin position="41"/>
        <end position="65"/>
    </location>
</feature>
<dbReference type="EMBL" id="CP101637">
    <property type="protein sequence ID" value="WMT83213.1"/>
    <property type="molecule type" value="Genomic_DNA"/>
</dbReference>
<protein>
    <recommendedName>
        <fullName evidence="4">ECF transporter S component</fullName>
    </recommendedName>
</protein>
<reference evidence="2 3" key="1">
    <citation type="submission" date="2022-07" db="EMBL/GenBank/DDBJ databases">
        <title>Genome sequence of Terrisporobacter mayombei DSM6539.</title>
        <authorList>
            <person name="Boeer T."/>
            <person name="Bengelsdorf F.R."/>
            <person name="Daniel R."/>
            <person name="Poehlein A."/>
        </authorList>
    </citation>
    <scope>NUCLEOTIDE SEQUENCE [LARGE SCALE GENOMIC DNA]</scope>
    <source>
        <strain evidence="2 3">DSM 6539</strain>
    </source>
</reference>
<accession>A0ABY9Q5E2</accession>
<name>A0ABY9Q5E2_9FIRM</name>
<feature type="transmembrane region" description="Helical" evidence="1">
    <location>
        <begin position="95"/>
        <end position="125"/>
    </location>
</feature>
<organism evidence="2 3">
    <name type="scientific">Terrisporobacter mayombei</name>
    <dbReference type="NCBI Taxonomy" id="1541"/>
    <lineage>
        <taxon>Bacteria</taxon>
        <taxon>Bacillati</taxon>
        <taxon>Bacillota</taxon>
        <taxon>Clostridia</taxon>
        <taxon>Peptostreptococcales</taxon>
        <taxon>Peptostreptococcaceae</taxon>
        <taxon>Terrisporobacter</taxon>
    </lineage>
</organism>